<name>A0A3B0QVF7_9ZZZZ</name>
<sequence>MAKIPYNSRLQGLARANRKNMTDAESLVWYRIRRKQLKGLQFYRQKIIADFIVDFYCSKAKLVIEIDGAQHYSEKGLEKDRLRDEYISSLGLKVLRFSDTSVLKEIEGVIESIYNNL</sequence>
<dbReference type="PANTHER" id="PTHR38590:SF1">
    <property type="entry name" value="BLL0828 PROTEIN"/>
    <property type="match status" value="1"/>
</dbReference>
<feature type="domain" description="DUF559" evidence="1">
    <location>
        <begin position="10"/>
        <end position="117"/>
    </location>
</feature>
<accession>A0A3B0QVF7</accession>
<evidence type="ECO:0000259" key="1">
    <source>
        <dbReference type="Pfam" id="PF04480"/>
    </source>
</evidence>
<dbReference type="InterPro" id="IPR007569">
    <property type="entry name" value="DUF559"/>
</dbReference>
<dbReference type="InterPro" id="IPR011335">
    <property type="entry name" value="Restrct_endonuc-II-like"/>
</dbReference>
<dbReference type="EMBL" id="UOEA01000087">
    <property type="protein sequence ID" value="VAV85450.1"/>
    <property type="molecule type" value="Genomic_DNA"/>
</dbReference>
<evidence type="ECO:0000313" key="2">
    <source>
        <dbReference type="EMBL" id="VAV85450.1"/>
    </source>
</evidence>
<dbReference type="Gene3D" id="3.40.960.10">
    <property type="entry name" value="VSR Endonuclease"/>
    <property type="match status" value="1"/>
</dbReference>
<dbReference type="CDD" id="cd01038">
    <property type="entry name" value="Endonuclease_DUF559"/>
    <property type="match status" value="1"/>
</dbReference>
<reference evidence="2" key="1">
    <citation type="submission" date="2018-06" db="EMBL/GenBank/DDBJ databases">
        <authorList>
            <person name="Zhirakovskaya E."/>
        </authorList>
    </citation>
    <scope>NUCLEOTIDE SEQUENCE</scope>
</reference>
<dbReference type="Pfam" id="PF04480">
    <property type="entry name" value="DUF559"/>
    <property type="match status" value="1"/>
</dbReference>
<organism evidence="2">
    <name type="scientific">hydrothermal vent metagenome</name>
    <dbReference type="NCBI Taxonomy" id="652676"/>
    <lineage>
        <taxon>unclassified sequences</taxon>
        <taxon>metagenomes</taxon>
        <taxon>ecological metagenomes</taxon>
    </lineage>
</organism>
<dbReference type="SUPFAM" id="SSF52980">
    <property type="entry name" value="Restriction endonuclease-like"/>
    <property type="match status" value="1"/>
</dbReference>
<protein>
    <recommendedName>
        <fullName evidence="1">DUF559 domain-containing protein</fullName>
    </recommendedName>
</protein>
<dbReference type="AlphaFoldDB" id="A0A3B0QVF7"/>
<proteinExistence type="predicted"/>
<dbReference type="InterPro" id="IPR047216">
    <property type="entry name" value="Endonuclease_DUF559_bact"/>
</dbReference>
<dbReference type="PANTHER" id="PTHR38590">
    <property type="entry name" value="BLL0828 PROTEIN"/>
    <property type="match status" value="1"/>
</dbReference>
<gene>
    <name evidence="2" type="ORF">MNBD_DELTA01-1023</name>
</gene>